<sequence>MQHSNELFRKEAIDGQSKNTLGEAMLLPKINHQILATVLVCWFLLLCGLLVNASFSSKATVNGWLVNSKASIDIMAKESNGIVKSIKISNGQQVRKDQVLIQISRNAGALISENYQEQFDSLIQQRGLLKERQLILRNKYHQQKKQNETLIQTFHRHLNINAQIEDKLEAQLQETKVEESALFSLLENNSISRTSYVAQKEKRLAIELQLAANHSSKLEFEQQRLSAEQSQIASKIALEEEQNTLESNLQSLNQEINKFEAASDYVIRSPIDGIVHNLQAFAGETIGTNIPLVQITPLNTSLKALLFVPSSHAGFIKNNQLVKLKLNAFPYQKFGMSTARVSQMSQQILLPQQIKRIPVALNTPVFIVEAVLNNQQIKANGKALDLKAGMLFQADVILSKRSLLEWLLSPIYSLRGEI</sequence>
<dbReference type="OrthoDB" id="9775513at2"/>
<feature type="domain" description="AprE-like beta-barrel" evidence="4">
    <location>
        <begin position="308"/>
        <end position="397"/>
    </location>
</feature>
<dbReference type="InterPro" id="IPR058982">
    <property type="entry name" value="Beta-barrel_AprE"/>
</dbReference>
<feature type="coiled-coil region" evidence="1">
    <location>
        <begin position="235"/>
        <end position="262"/>
    </location>
</feature>
<dbReference type="PANTHER" id="PTHR30386">
    <property type="entry name" value="MEMBRANE FUSION SUBUNIT OF EMRAB-TOLC MULTIDRUG EFFLUX PUMP"/>
    <property type="match status" value="1"/>
</dbReference>
<feature type="transmembrane region" description="Helical" evidence="2">
    <location>
        <begin position="34"/>
        <end position="55"/>
    </location>
</feature>
<dbReference type="Gene3D" id="2.40.50.100">
    <property type="match status" value="1"/>
</dbReference>
<name>G4QMN7_GLANF</name>
<evidence type="ECO:0000259" key="4">
    <source>
        <dbReference type="Pfam" id="PF26002"/>
    </source>
</evidence>
<keyword evidence="1" id="KW-0175">Coiled coil</keyword>
<dbReference type="InterPro" id="IPR058647">
    <property type="entry name" value="BSH_CzcB-like"/>
</dbReference>
<dbReference type="KEGG" id="gni:GNIT_2892"/>
<evidence type="ECO:0000313" key="6">
    <source>
        <dbReference type="Proteomes" id="UP000009282"/>
    </source>
</evidence>
<dbReference type="eggNOG" id="COG0845">
    <property type="taxonomic scope" value="Bacteria"/>
</dbReference>
<feature type="domain" description="CzcB-like barrel-sandwich hybrid" evidence="3">
    <location>
        <begin position="79"/>
        <end position="295"/>
    </location>
</feature>
<dbReference type="STRING" id="1085623.GNIT_2892"/>
<protein>
    <submittedName>
        <fullName evidence="5">Membrane-fusion protein</fullName>
    </submittedName>
</protein>
<evidence type="ECO:0000256" key="2">
    <source>
        <dbReference type="SAM" id="Phobius"/>
    </source>
</evidence>
<keyword evidence="2" id="KW-0812">Transmembrane</keyword>
<keyword evidence="2" id="KW-0472">Membrane</keyword>
<organism evidence="5 6">
    <name type="scientific">Glaciecola nitratireducens (strain JCM 12485 / KCTC 12276 / FR1064)</name>
    <dbReference type="NCBI Taxonomy" id="1085623"/>
    <lineage>
        <taxon>Bacteria</taxon>
        <taxon>Pseudomonadati</taxon>
        <taxon>Pseudomonadota</taxon>
        <taxon>Gammaproteobacteria</taxon>
        <taxon>Alteromonadales</taxon>
        <taxon>Alteromonadaceae</taxon>
        <taxon>Brumicola</taxon>
    </lineage>
</organism>
<dbReference type="InterPro" id="IPR050739">
    <property type="entry name" value="MFP"/>
</dbReference>
<dbReference type="AlphaFoldDB" id="G4QMN7"/>
<gene>
    <name evidence="5" type="ordered locus">GNIT_2892</name>
</gene>
<evidence type="ECO:0000259" key="3">
    <source>
        <dbReference type="Pfam" id="PF25973"/>
    </source>
</evidence>
<keyword evidence="2" id="KW-1133">Transmembrane helix</keyword>
<proteinExistence type="predicted"/>
<dbReference type="Proteomes" id="UP000009282">
    <property type="component" value="Chromosome"/>
</dbReference>
<dbReference type="Pfam" id="PF25973">
    <property type="entry name" value="BSH_CzcB"/>
    <property type="match status" value="1"/>
</dbReference>
<evidence type="ECO:0000313" key="5">
    <source>
        <dbReference type="EMBL" id="AEP30989.1"/>
    </source>
</evidence>
<dbReference type="PRINTS" id="PR01490">
    <property type="entry name" value="RTXTOXIND"/>
</dbReference>
<evidence type="ECO:0000256" key="1">
    <source>
        <dbReference type="SAM" id="Coils"/>
    </source>
</evidence>
<dbReference type="Pfam" id="PF26002">
    <property type="entry name" value="Beta-barrel_AprE"/>
    <property type="match status" value="1"/>
</dbReference>
<accession>G4QMN7</accession>
<dbReference type="EMBL" id="CP003060">
    <property type="protein sequence ID" value="AEP30989.1"/>
    <property type="molecule type" value="Genomic_DNA"/>
</dbReference>
<dbReference type="HOGENOM" id="CLU_023976_4_2_6"/>
<dbReference type="RefSeq" id="WP_014109862.1">
    <property type="nucleotide sequence ID" value="NC_016041.1"/>
</dbReference>
<reference evidence="5 6" key="1">
    <citation type="journal article" date="2011" name="J. Bacteriol.">
        <title>Complete genome sequence of seawater bacterium Glaciecola nitratireducens FR1064T.</title>
        <authorList>
            <person name="Bian F."/>
            <person name="Qin Q.L."/>
            <person name="Xie B.B."/>
            <person name="Shu Y.L."/>
            <person name="Zhang X.Y."/>
            <person name="Yu Y."/>
            <person name="Chen B."/>
            <person name="Chen X.L."/>
            <person name="Zhou B.C."/>
            <person name="Zhang Y.Z."/>
        </authorList>
    </citation>
    <scope>NUCLEOTIDE SEQUENCE [LARGE SCALE GENOMIC DNA]</scope>
    <source>
        <strain evidence="6">JCM 12485 / KCTC 12276 / FR1064</strain>
    </source>
</reference>
<keyword evidence="6" id="KW-1185">Reference proteome</keyword>
<dbReference type="PANTHER" id="PTHR30386:SF28">
    <property type="entry name" value="EXPORTED PROTEIN"/>
    <property type="match status" value="1"/>
</dbReference>